<sequence>MMSFDDLVAEQPAAVEEETDPEVQQAAEQPVAEIPAGEQRADPPKRRGPNINHSLAQTLHNLPEGTKIPLIMDKETKTFVGTSATKFATECGIVIRNVCPMNFHTWDSVPKEVKTLMYEKLEGSFELLRADNVFMEYVDARLRAQWKRTRGVLSQHWKKNGGKTNPLVARSNMKPECRSEEDWNHLCNYWELEKTRKYSDKMEANRAKQVNISRGGSRSISNHVFQMVILADSLALINPFCLIPDRLDCPLSSALLGNKVYLQMLLSAAPTGHPAAH</sequence>
<reference evidence="2 3" key="1">
    <citation type="submission" date="2019-05" db="EMBL/GenBank/DDBJ databases">
        <title>Mikania micrantha, genome provides insights into the molecular mechanism of rapid growth.</title>
        <authorList>
            <person name="Liu B."/>
        </authorList>
    </citation>
    <scope>NUCLEOTIDE SEQUENCE [LARGE SCALE GENOMIC DNA]</scope>
    <source>
        <strain evidence="2">NLD-2019</strain>
        <tissue evidence="2">Leaf</tissue>
    </source>
</reference>
<dbReference type="Proteomes" id="UP000326396">
    <property type="component" value="Linkage Group LG12"/>
</dbReference>
<organism evidence="2 3">
    <name type="scientific">Mikania micrantha</name>
    <name type="common">bitter vine</name>
    <dbReference type="NCBI Taxonomy" id="192012"/>
    <lineage>
        <taxon>Eukaryota</taxon>
        <taxon>Viridiplantae</taxon>
        <taxon>Streptophyta</taxon>
        <taxon>Embryophyta</taxon>
        <taxon>Tracheophyta</taxon>
        <taxon>Spermatophyta</taxon>
        <taxon>Magnoliopsida</taxon>
        <taxon>eudicotyledons</taxon>
        <taxon>Gunneridae</taxon>
        <taxon>Pentapetalae</taxon>
        <taxon>asterids</taxon>
        <taxon>campanulids</taxon>
        <taxon>Asterales</taxon>
        <taxon>Asteraceae</taxon>
        <taxon>Asteroideae</taxon>
        <taxon>Heliantheae alliance</taxon>
        <taxon>Eupatorieae</taxon>
        <taxon>Mikania</taxon>
    </lineage>
</organism>
<dbReference type="Pfam" id="PF03004">
    <property type="entry name" value="Transposase_24"/>
    <property type="match status" value="1"/>
</dbReference>
<comment type="caution">
    <text evidence="2">The sequence shown here is derived from an EMBL/GenBank/DDBJ whole genome shotgun (WGS) entry which is preliminary data.</text>
</comment>
<keyword evidence="3" id="KW-1185">Reference proteome</keyword>
<dbReference type="InterPro" id="IPR004252">
    <property type="entry name" value="Probable_transposase_24"/>
</dbReference>
<accession>A0A5N6PKF6</accession>
<dbReference type="PANTHER" id="PTHR33499">
    <property type="entry name" value="OS12G0282400 PROTEIN-RELATED"/>
    <property type="match status" value="1"/>
</dbReference>
<evidence type="ECO:0000256" key="1">
    <source>
        <dbReference type="SAM" id="MobiDB-lite"/>
    </source>
</evidence>
<protein>
    <submittedName>
        <fullName evidence="2">Uncharacterized protein</fullName>
    </submittedName>
</protein>
<dbReference type="PANTHER" id="PTHR33499:SF38">
    <property type="match status" value="1"/>
</dbReference>
<dbReference type="AlphaFoldDB" id="A0A5N6PKF6"/>
<dbReference type="OrthoDB" id="1700723at2759"/>
<dbReference type="EMBL" id="SZYD01000004">
    <property type="protein sequence ID" value="KAD6454918.1"/>
    <property type="molecule type" value="Genomic_DNA"/>
</dbReference>
<gene>
    <name evidence="2" type="ORF">E3N88_09624</name>
</gene>
<evidence type="ECO:0000313" key="3">
    <source>
        <dbReference type="Proteomes" id="UP000326396"/>
    </source>
</evidence>
<name>A0A5N6PKF6_9ASTR</name>
<evidence type="ECO:0000313" key="2">
    <source>
        <dbReference type="EMBL" id="KAD6454918.1"/>
    </source>
</evidence>
<feature type="region of interest" description="Disordered" evidence="1">
    <location>
        <begin position="1"/>
        <end position="49"/>
    </location>
</feature>
<proteinExistence type="predicted"/>